<comment type="subcellular location">
    <subcellularLocation>
        <location evidence="2">Cytoplasm</location>
    </subcellularLocation>
</comment>
<dbReference type="Pfam" id="PF07534">
    <property type="entry name" value="TLD"/>
    <property type="match status" value="1"/>
</dbReference>
<feature type="domain" description="TLDc" evidence="6">
    <location>
        <begin position="331"/>
        <end position="550"/>
    </location>
</feature>
<dbReference type="PROSITE" id="PS51886">
    <property type="entry name" value="TLDC"/>
    <property type="match status" value="1"/>
</dbReference>
<evidence type="ECO:0000313" key="7">
    <source>
        <dbReference type="EMBL" id="KAG9504013.1"/>
    </source>
</evidence>
<dbReference type="GeneID" id="68311831"/>
<comment type="similarity">
    <text evidence="3">Belongs to the RTC5 family.</text>
</comment>
<evidence type="ECO:0000259" key="6">
    <source>
        <dbReference type="PROSITE" id="PS51886"/>
    </source>
</evidence>
<accession>A0A9P8DLC2</accession>
<organism evidence="7 8">
    <name type="scientific">Fusarium musae</name>
    <dbReference type="NCBI Taxonomy" id="1042133"/>
    <lineage>
        <taxon>Eukaryota</taxon>
        <taxon>Fungi</taxon>
        <taxon>Dikarya</taxon>
        <taxon>Ascomycota</taxon>
        <taxon>Pezizomycotina</taxon>
        <taxon>Sordariomycetes</taxon>
        <taxon>Hypocreomycetidae</taxon>
        <taxon>Hypocreales</taxon>
        <taxon>Nectriaceae</taxon>
        <taxon>Fusarium</taxon>
    </lineage>
</organism>
<evidence type="ECO:0000256" key="4">
    <source>
        <dbReference type="ARBA" id="ARBA00015163"/>
    </source>
</evidence>
<evidence type="ECO:0000256" key="2">
    <source>
        <dbReference type="ARBA" id="ARBA00004496"/>
    </source>
</evidence>
<dbReference type="GO" id="GO:0006979">
    <property type="term" value="P:response to oxidative stress"/>
    <property type="evidence" value="ECO:0007669"/>
    <property type="project" value="TreeGrafter"/>
</dbReference>
<dbReference type="RefSeq" id="XP_044683013.1">
    <property type="nucleotide sequence ID" value="XM_044821680.1"/>
</dbReference>
<evidence type="ECO:0000256" key="3">
    <source>
        <dbReference type="ARBA" id="ARBA00006731"/>
    </source>
</evidence>
<dbReference type="GO" id="GO:0005634">
    <property type="term" value="C:nucleus"/>
    <property type="evidence" value="ECO:0007669"/>
    <property type="project" value="TreeGrafter"/>
</dbReference>
<evidence type="ECO:0000256" key="1">
    <source>
        <dbReference type="ARBA" id="ARBA00002738"/>
    </source>
</evidence>
<gene>
    <name evidence="7" type="primary">RTC5</name>
    <name evidence="7" type="ORF">J7337_003974</name>
</gene>
<dbReference type="PANTHER" id="PTHR23354:SF130">
    <property type="entry name" value="RESTRICTION OF TELOMERE CAPPING PROTEIN 5"/>
    <property type="match status" value="1"/>
</dbReference>
<name>A0A9P8DLC2_9HYPO</name>
<dbReference type="GO" id="GO:0005737">
    <property type="term" value="C:cytoplasm"/>
    <property type="evidence" value="ECO:0007669"/>
    <property type="project" value="UniProtKB-SubCell"/>
</dbReference>
<evidence type="ECO:0000313" key="8">
    <source>
        <dbReference type="Proteomes" id="UP000827133"/>
    </source>
</evidence>
<comment type="caution">
    <text evidence="7">The sequence shown here is derived from an EMBL/GenBank/DDBJ whole genome shotgun (WGS) entry which is preliminary data.</text>
</comment>
<keyword evidence="5" id="KW-0963">Cytoplasm</keyword>
<comment type="function">
    <text evidence="1">May be involved in a process influencing telomere capping.</text>
</comment>
<dbReference type="SMART" id="SM00584">
    <property type="entry name" value="TLDc"/>
    <property type="match status" value="1"/>
</dbReference>
<protein>
    <recommendedName>
        <fullName evidence="4">Restriction of telomere capping protein 5</fullName>
    </recommendedName>
</protein>
<dbReference type="AlphaFoldDB" id="A0A9P8DLC2"/>
<dbReference type="Proteomes" id="UP000827133">
    <property type="component" value="Unassembled WGS sequence"/>
</dbReference>
<dbReference type="InterPro" id="IPR006571">
    <property type="entry name" value="TLDc_dom"/>
</dbReference>
<sequence>MGQNLSDEHPQRRSHEELTQQLTEKFMKKCFTSLELYSLRDVFKSLADQQDSIKYLKEDTIARYLEIPDILGTSPVIFQMVSYIGAFPFLQDAPAVLEFQRMIMVVVIMTERYKTVLARGSSDRTKLLFKSLAVFDRKMSEAGAHSDTSHVESKDDQKKAMSGVAGFAVDAAGDEDEDGEDDDLVLTAFELLDIKDAVDQGHAPVFHGATIPTDNFRKLVMLLLLAAPLDPQESLSMYSSRVIGQELEGLRGAAESILASFVNAEISTGIKYNHFRTIIPVICPHIFRGFNGLFERFLFSQNLDFSKHRNDTPATTSSQKAAQPLLTDTGEILNQNTLSQISLFLPGTDLFRRVRLLYSGNDAGFSMGSFQTKVFNWQAPTLLLVSGTRLGDEPEGGQESSFAASLPPKRFPHGSRSDRLTFGVYVREPWKHTHRECFGDSETTLFQLEPIHDVFPASTINKDYVTFTKAPAHHPMMSFGCPHPHPSQAHRKADMLRLGPVSLLLDDSFEFAVFNHDFTSRGGAFHSSVVRKYDFQDRFQIESLEVWGCGGDKEAQAQAEKWAWEEREAEARRKINLGNGDIEADRALLEMAGLIGGNRSGGSMT</sequence>
<dbReference type="PANTHER" id="PTHR23354">
    <property type="entry name" value="NUCLEOLAR PROTEIN 7/ESTROGEN RECEPTOR COACTIVATOR-RELATED"/>
    <property type="match status" value="1"/>
</dbReference>
<dbReference type="KEGG" id="fmu:J7337_003974"/>
<proteinExistence type="inferred from homology"/>
<reference evidence="7" key="1">
    <citation type="journal article" date="2021" name="Mol. Plant Microbe Interact.">
        <title>Telomere to telomere genome assembly of Fusarium musae F31, causal agent of crown rot disease of banana.</title>
        <authorList>
            <person name="Degradi L."/>
            <person name="Tava V."/>
            <person name="Kunova A."/>
            <person name="Cortesi P."/>
            <person name="Saracchi M."/>
            <person name="Pasquali M."/>
        </authorList>
    </citation>
    <scope>NUCLEOTIDE SEQUENCE</scope>
    <source>
        <strain evidence="7">F31</strain>
    </source>
</reference>
<keyword evidence="8" id="KW-1185">Reference proteome</keyword>
<evidence type="ECO:0000256" key="5">
    <source>
        <dbReference type="ARBA" id="ARBA00022490"/>
    </source>
</evidence>
<dbReference type="EMBL" id="JAHBCI010000003">
    <property type="protein sequence ID" value="KAG9504013.1"/>
    <property type="molecule type" value="Genomic_DNA"/>
</dbReference>